<dbReference type="AlphaFoldDB" id="A0A1I3HVX1"/>
<keyword evidence="1" id="KW-0732">Signal</keyword>
<dbReference type="Proteomes" id="UP000198919">
    <property type="component" value="Unassembled WGS sequence"/>
</dbReference>
<name>A0A1I3HVX1_9GAMM</name>
<protein>
    <submittedName>
        <fullName evidence="3">Uncharacterized protein</fullName>
    </submittedName>
</protein>
<sequence length="159" mass="18018">MKIMFGSIMFFLFLFMKPVFAETAYNIEFVNSSNKHIYIDKDYDYCMNDAGDAHIIVPKNEGRKTVLKDSDSFANCRASSRYVNWTVRYPQGEDIVSCGLTFKVDGIFDGLIGAPLKWLIGVGGCNELVNDATCGEVGCHNKLIDYYSMKDKNMKIIFK</sequence>
<dbReference type="OrthoDB" id="9922812at2"/>
<evidence type="ECO:0000256" key="1">
    <source>
        <dbReference type="SAM" id="SignalP"/>
    </source>
</evidence>
<dbReference type="RefSeq" id="WP_092507077.1">
    <property type="nucleotide sequence ID" value="NZ_CAWNQB010000056.1"/>
</dbReference>
<reference evidence="2 5" key="3">
    <citation type="journal article" date="2017" name="Nat. Microbiol.">
        <title>Natural product diversity associated with the nematode symbionts Photorhabdus and Xenorhabdus.</title>
        <authorList>
            <person name="Tobias N.J."/>
            <person name="Wolff H."/>
            <person name="Djahanschiri B."/>
            <person name="Grundmann F."/>
            <person name="Kronenwerth M."/>
            <person name="Shi Y.M."/>
            <person name="Simonyi S."/>
            <person name="Grun P."/>
            <person name="Shapiro-Ilan D."/>
            <person name="Pidot S.J."/>
            <person name="Stinear T.P."/>
            <person name="Ebersberger I."/>
            <person name="Bode H.B."/>
        </authorList>
    </citation>
    <scope>NUCLEOTIDE SEQUENCE [LARGE SCALE GENOMIC DNA]</scope>
    <source>
        <strain evidence="2 5">DSM 17908</strain>
    </source>
</reference>
<accession>A0A1I3HVX1</accession>
<organism evidence="3 4">
    <name type="scientific">Xenorhabdus mauleonii</name>
    <dbReference type="NCBI Taxonomy" id="351675"/>
    <lineage>
        <taxon>Bacteria</taxon>
        <taxon>Pseudomonadati</taxon>
        <taxon>Pseudomonadota</taxon>
        <taxon>Gammaproteobacteria</taxon>
        <taxon>Enterobacterales</taxon>
        <taxon>Morganellaceae</taxon>
        <taxon>Xenorhabdus</taxon>
    </lineage>
</organism>
<gene>
    <name evidence="3" type="ORF">SAMN05421680_10187</name>
    <name evidence="2" type="ORF">Xmau_02010</name>
</gene>
<evidence type="ECO:0000313" key="5">
    <source>
        <dbReference type="Proteomes" id="UP000224607"/>
    </source>
</evidence>
<reference evidence="4" key="2">
    <citation type="submission" date="2016-10" db="EMBL/GenBank/DDBJ databases">
        <authorList>
            <person name="Varghese N."/>
            <person name="Submissions S."/>
        </authorList>
    </citation>
    <scope>NUCLEOTIDE SEQUENCE [LARGE SCALE GENOMIC DNA]</scope>
    <source>
        <strain evidence="4">DSM 17908</strain>
    </source>
</reference>
<evidence type="ECO:0000313" key="3">
    <source>
        <dbReference type="EMBL" id="SFI39812.1"/>
    </source>
</evidence>
<dbReference type="EMBL" id="FORG01000001">
    <property type="protein sequence ID" value="SFI39812.1"/>
    <property type="molecule type" value="Genomic_DNA"/>
</dbReference>
<proteinExistence type="predicted"/>
<feature type="signal peptide" evidence="1">
    <location>
        <begin position="1"/>
        <end position="21"/>
    </location>
</feature>
<feature type="chain" id="PRO_5011652894" evidence="1">
    <location>
        <begin position="22"/>
        <end position="159"/>
    </location>
</feature>
<keyword evidence="5" id="KW-1185">Reference proteome</keyword>
<dbReference type="Proteomes" id="UP000224607">
    <property type="component" value="Unassembled WGS sequence"/>
</dbReference>
<reference evidence="3" key="1">
    <citation type="submission" date="2016-10" db="EMBL/GenBank/DDBJ databases">
        <authorList>
            <person name="de Groot N.N."/>
        </authorList>
    </citation>
    <scope>NUCLEOTIDE SEQUENCE [LARGE SCALE GENOMIC DNA]</scope>
    <source>
        <strain evidence="3">DSM 17908</strain>
    </source>
</reference>
<evidence type="ECO:0000313" key="4">
    <source>
        <dbReference type="Proteomes" id="UP000198919"/>
    </source>
</evidence>
<evidence type="ECO:0000313" key="2">
    <source>
        <dbReference type="EMBL" id="PHM40254.1"/>
    </source>
</evidence>
<dbReference type="EMBL" id="NITY01000006">
    <property type="protein sequence ID" value="PHM40254.1"/>
    <property type="molecule type" value="Genomic_DNA"/>
</dbReference>